<dbReference type="EMBL" id="JAIRBA010000010">
    <property type="protein sequence ID" value="MCG2418743.1"/>
    <property type="molecule type" value="Genomic_DNA"/>
</dbReference>
<dbReference type="SMART" id="SM01235">
    <property type="entry name" value="Haem_bd"/>
    <property type="match status" value="1"/>
</dbReference>
<protein>
    <submittedName>
        <fullName evidence="3">Heme-binding domain-containing protein</fullName>
    </submittedName>
</protein>
<organism evidence="3 4">
    <name type="scientific">Aequorivita vitellina</name>
    <dbReference type="NCBI Taxonomy" id="2874475"/>
    <lineage>
        <taxon>Bacteria</taxon>
        <taxon>Pseudomonadati</taxon>
        <taxon>Bacteroidota</taxon>
        <taxon>Flavobacteriia</taxon>
        <taxon>Flavobacteriales</taxon>
        <taxon>Flavobacteriaceae</taxon>
        <taxon>Aequorivita</taxon>
    </lineage>
</organism>
<evidence type="ECO:0000256" key="1">
    <source>
        <dbReference type="SAM" id="Phobius"/>
    </source>
</evidence>
<dbReference type="Pfam" id="PF14376">
    <property type="entry name" value="Haem_bd"/>
    <property type="match status" value="1"/>
</dbReference>
<dbReference type="Proteomes" id="UP001139461">
    <property type="component" value="Unassembled WGS sequence"/>
</dbReference>
<sequence length="173" mass="20241">MSNLLKTKKMKKVLKVILVIVIMAFIAIQFIRPAKNSGEEIAANQITAKYQIPPEVEQILKVSCYDCHSNTTHYPWYSNIQPVAWWLDDHIVEGKDELNFSTFMEYPVWRQYKKFKEIGKEVKEGEMPMESYTFIHRDAVMTADQKSLVQTWVANTMKEMESEYPAKSLKKPK</sequence>
<proteinExistence type="predicted"/>
<comment type="caution">
    <text evidence="3">The sequence shown here is derived from an EMBL/GenBank/DDBJ whole genome shotgun (WGS) entry which is preliminary data.</text>
</comment>
<evidence type="ECO:0000259" key="2">
    <source>
        <dbReference type="SMART" id="SM01235"/>
    </source>
</evidence>
<name>A0A9X1U2N4_9FLAO</name>
<dbReference type="InterPro" id="IPR025992">
    <property type="entry name" value="Haem-bd"/>
</dbReference>
<evidence type="ECO:0000313" key="3">
    <source>
        <dbReference type="EMBL" id="MCG2418743.1"/>
    </source>
</evidence>
<accession>A0A9X1U2N4</accession>
<keyword evidence="4" id="KW-1185">Reference proteome</keyword>
<feature type="domain" description="Haem-binding" evidence="2">
    <location>
        <begin position="22"/>
        <end position="157"/>
    </location>
</feature>
<keyword evidence="1" id="KW-0812">Transmembrane</keyword>
<gene>
    <name evidence="3" type="ORF">K8089_06885</name>
</gene>
<keyword evidence="1" id="KW-0472">Membrane</keyword>
<feature type="transmembrane region" description="Helical" evidence="1">
    <location>
        <begin position="12"/>
        <end position="31"/>
    </location>
</feature>
<evidence type="ECO:0000313" key="4">
    <source>
        <dbReference type="Proteomes" id="UP001139461"/>
    </source>
</evidence>
<keyword evidence="1" id="KW-1133">Transmembrane helix</keyword>
<reference evidence="3" key="1">
    <citation type="submission" date="2021-09" db="EMBL/GenBank/DDBJ databases">
        <title>Genome of Aequorivita sp. strain F47161.</title>
        <authorList>
            <person name="Wang Y."/>
        </authorList>
    </citation>
    <scope>NUCLEOTIDE SEQUENCE</scope>
    <source>
        <strain evidence="3">F47161</strain>
    </source>
</reference>
<dbReference type="AlphaFoldDB" id="A0A9X1U2N4"/>